<dbReference type="Proteomes" id="UP001218231">
    <property type="component" value="Chromosome"/>
</dbReference>
<reference evidence="2 3" key="1">
    <citation type="submission" date="2023-02" db="EMBL/GenBank/DDBJ databases">
        <title>Genome sequence of Novosphingobium humi KACC 19094.</title>
        <authorList>
            <person name="Kim S."/>
            <person name="Heo J."/>
            <person name="Kwon S.-W."/>
        </authorList>
    </citation>
    <scope>NUCLEOTIDE SEQUENCE [LARGE SCALE GENOMIC DNA]</scope>
    <source>
        <strain evidence="2 3">KACC 19094</strain>
    </source>
</reference>
<evidence type="ECO:0008006" key="4">
    <source>
        <dbReference type="Google" id="ProtNLM"/>
    </source>
</evidence>
<dbReference type="EMBL" id="CP117417">
    <property type="protein sequence ID" value="WCT75928.1"/>
    <property type="molecule type" value="Genomic_DNA"/>
</dbReference>
<protein>
    <recommendedName>
        <fullName evidence="4">Superinfection immunity protein</fullName>
    </recommendedName>
</protein>
<feature type="transmembrane region" description="Helical" evidence="1">
    <location>
        <begin position="95"/>
        <end position="115"/>
    </location>
</feature>
<evidence type="ECO:0000256" key="1">
    <source>
        <dbReference type="SAM" id="Phobius"/>
    </source>
</evidence>
<feature type="transmembrane region" description="Helical" evidence="1">
    <location>
        <begin position="60"/>
        <end position="83"/>
    </location>
</feature>
<keyword evidence="3" id="KW-1185">Reference proteome</keyword>
<accession>A0ABY7TRW1</accession>
<proteinExistence type="predicted"/>
<organism evidence="2 3">
    <name type="scientific">Novosphingobium humi</name>
    <dbReference type="NCBI Taxonomy" id="2282397"/>
    <lineage>
        <taxon>Bacteria</taxon>
        <taxon>Pseudomonadati</taxon>
        <taxon>Pseudomonadota</taxon>
        <taxon>Alphaproteobacteria</taxon>
        <taxon>Sphingomonadales</taxon>
        <taxon>Sphingomonadaceae</taxon>
        <taxon>Novosphingobium</taxon>
    </lineage>
</organism>
<keyword evidence="1" id="KW-0472">Membrane</keyword>
<evidence type="ECO:0000313" key="3">
    <source>
        <dbReference type="Proteomes" id="UP001218231"/>
    </source>
</evidence>
<sequence length="119" mass="12812">MNRLPFAYRQPGWTLAADGPDAFIAGRAPDNAPDNANFYPGDDQMRDDPAYARMCWTAQALFHGALALIALLPALWLACRLLARFPALADALASLGVWAAISVLAGGVWAIAFALGRRR</sequence>
<gene>
    <name evidence="2" type="ORF">PQ457_08090</name>
</gene>
<keyword evidence="1" id="KW-0812">Transmembrane</keyword>
<dbReference type="RefSeq" id="WP_273616392.1">
    <property type="nucleotide sequence ID" value="NZ_CP117417.1"/>
</dbReference>
<keyword evidence="1" id="KW-1133">Transmembrane helix</keyword>
<name>A0ABY7TRW1_9SPHN</name>
<evidence type="ECO:0000313" key="2">
    <source>
        <dbReference type="EMBL" id="WCT75928.1"/>
    </source>
</evidence>